<dbReference type="Proteomes" id="UP001058660">
    <property type="component" value="Segment"/>
</dbReference>
<evidence type="ECO:0000313" key="2">
    <source>
        <dbReference type="Proteomes" id="UP001058660"/>
    </source>
</evidence>
<protein>
    <submittedName>
        <fullName evidence="1">Uncharacterized protein</fullName>
    </submittedName>
</protein>
<dbReference type="EMBL" id="ON970568">
    <property type="protein sequence ID" value="UVK59075.1"/>
    <property type="molecule type" value="Genomic_DNA"/>
</dbReference>
<keyword evidence="2" id="KW-1185">Reference proteome</keyword>
<sequence length="79" mass="8745">MSEALADRQAREEAKAKAKVAEVMALLARPAPAPYTHEALDRHGRPFSIHRSEEAAQRVADRLKGSIRPFIPNESRKAA</sequence>
<organism evidence="1 2">
    <name type="scientific">Microbacterium phage Cen1621</name>
    <dbReference type="NCBI Taxonomy" id="2965191"/>
    <lineage>
        <taxon>Viruses</taxon>
        <taxon>Duplodnaviria</taxon>
        <taxon>Heunggongvirae</taxon>
        <taxon>Uroviricota</taxon>
        <taxon>Caudoviricetes</taxon>
        <taxon>Casidaviridae</taxon>
        <taxon>Cenunavirus</taxon>
        <taxon>Cenunavirus Cen1621</taxon>
    </lineage>
</organism>
<name>A0A9E7QBL5_9CAUD</name>
<gene>
    <name evidence="1" type="primary">60</name>
    <name evidence="1" type="ORF">SEA_CEN1621_60</name>
</gene>
<accession>A0A9E7QBL5</accession>
<reference evidence="1" key="1">
    <citation type="submission" date="2022-07" db="EMBL/GenBank/DDBJ databases">
        <authorList>
            <person name="Torres-Arroyo K.M."/>
            <person name="Cardona-Perez A.V."/>
            <person name="Cruz-Vazquez C.O."/>
            <person name="Davila-Rivera B.E."/>
            <person name="Flores-Rivera E.M."/>
            <person name="Morales-Rodriguez J."/>
            <person name="Ramirez-Renta G.M."/>
            <person name="Ramos-Rodriguez C.M."/>
            <person name="Rodriguez-Rivera J.M."/>
            <person name="Toledo-Marrero N."/>
            <person name="Velazquez-Nunez L.D."/>
            <person name="Velez-Alicea A.S."/>
            <person name="Vazquez E."/>
            <person name="Balish M.F."/>
            <person name="Garlena R.A."/>
            <person name="Russell D.A."/>
            <person name="Jacobs-Sera D."/>
            <person name="Hatfull G.F."/>
        </authorList>
    </citation>
    <scope>NUCLEOTIDE SEQUENCE</scope>
</reference>
<evidence type="ECO:0000313" key="1">
    <source>
        <dbReference type="EMBL" id="UVK59075.1"/>
    </source>
</evidence>
<proteinExistence type="predicted"/>